<name>A0A0E9UBM9_ANGAN</name>
<reference evidence="1" key="1">
    <citation type="submission" date="2014-11" db="EMBL/GenBank/DDBJ databases">
        <authorList>
            <person name="Amaro Gonzalez C."/>
        </authorList>
    </citation>
    <scope>NUCLEOTIDE SEQUENCE</scope>
</reference>
<accession>A0A0E9UBM9</accession>
<sequence>MQVDGSGRLSV</sequence>
<protein>
    <submittedName>
        <fullName evidence="1">Uncharacterized protein</fullName>
    </submittedName>
</protein>
<proteinExistence type="predicted"/>
<reference evidence="1" key="2">
    <citation type="journal article" date="2015" name="Fish Shellfish Immunol.">
        <title>Early steps in the European eel (Anguilla anguilla)-Vibrio vulnificus interaction in the gills: Role of the RtxA13 toxin.</title>
        <authorList>
            <person name="Callol A."/>
            <person name="Pajuelo D."/>
            <person name="Ebbesson L."/>
            <person name="Teles M."/>
            <person name="MacKenzie S."/>
            <person name="Amaro C."/>
        </authorList>
    </citation>
    <scope>NUCLEOTIDE SEQUENCE</scope>
</reference>
<evidence type="ECO:0000313" key="1">
    <source>
        <dbReference type="EMBL" id="JAH63259.1"/>
    </source>
</evidence>
<organism evidence="1">
    <name type="scientific">Anguilla anguilla</name>
    <name type="common">European freshwater eel</name>
    <name type="synonym">Muraena anguilla</name>
    <dbReference type="NCBI Taxonomy" id="7936"/>
    <lineage>
        <taxon>Eukaryota</taxon>
        <taxon>Metazoa</taxon>
        <taxon>Chordata</taxon>
        <taxon>Craniata</taxon>
        <taxon>Vertebrata</taxon>
        <taxon>Euteleostomi</taxon>
        <taxon>Actinopterygii</taxon>
        <taxon>Neopterygii</taxon>
        <taxon>Teleostei</taxon>
        <taxon>Anguilliformes</taxon>
        <taxon>Anguillidae</taxon>
        <taxon>Anguilla</taxon>
    </lineage>
</organism>
<dbReference type="EMBL" id="GBXM01045318">
    <property type="protein sequence ID" value="JAH63259.1"/>
    <property type="molecule type" value="Transcribed_RNA"/>
</dbReference>